<comment type="subcellular location">
    <subcellularLocation>
        <location evidence="1">Cell membrane</location>
    </subcellularLocation>
</comment>
<feature type="transmembrane region" description="Helical" evidence="7">
    <location>
        <begin position="361"/>
        <end position="379"/>
    </location>
</feature>
<evidence type="ECO:0000256" key="2">
    <source>
        <dbReference type="ARBA" id="ARBA00022475"/>
    </source>
</evidence>
<dbReference type="Gene3D" id="3.90.550.10">
    <property type="entry name" value="Spore Coat Polysaccharide Biosynthesis Protein SpsA, Chain A"/>
    <property type="match status" value="1"/>
</dbReference>
<evidence type="ECO:0000256" key="7">
    <source>
        <dbReference type="SAM" id="Phobius"/>
    </source>
</evidence>
<evidence type="ECO:0000256" key="3">
    <source>
        <dbReference type="ARBA" id="ARBA00022676"/>
    </source>
</evidence>
<dbReference type="PANTHER" id="PTHR22913:SF12">
    <property type="entry name" value="MANNURONAN SYNTHASE"/>
    <property type="match status" value="1"/>
</dbReference>
<dbReference type="GO" id="GO:0050501">
    <property type="term" value="F:hyaluronan synthase activity"/>
    <property type="evidence" value="ECO:0007669"/>
    <property type="project" value="TreeGrafter"/>
</dbReference>
<feature type="transmembrane region" description="Helical" evidence="7">
    <location>
        <begin position="334"/>
        <end position="355"/>
    </location>
</feature>
<protein>
    <submittedName>
        <fullName evidence="8">Cellulose synthase/poly-beta-1,6-N-acetylglucosamine synthase-like glycosyltransferase</fullName>
    </submittedName>
    <submittedName>
        <fullName evidence="9">Glycosyltransferase, catalytic subunit of cellulose synthase and poly-beta-1,6-N-acetylglucosamine synthase</fullName>
    </submittedName>
</protein>
<evidence type="ECO:0000313" key="11">
    <source>
        <dbReference type="Proteomes" id="UP000893823"/>
    </source>
</evidence>
<dbReference type="GO" id="GO:0085029">
    <property type="term" value="P:extracellular matrix assembly"/>
    <property type="evidence" value="ECO:0007669"/>
    <property type="project" value="TreeGrafter"/>
</dbReference>
<name>A0A1H1LDB4_9MICO</name>
<evidence type="ECO:0000256" key="6">
    <source>
        <dbReference type="SAM" id="MobiDB-lite"/>
    </source>
</evidence>
<evidence type="ECO:0000313" key="9">
    <source>
        <dbReference type="EMBL" id="SDR71839.1"/>
    </source>
</evidence>
<keyword evidence="2" id="KW-1003">Cell membrane</keyword>
<feature type="transmembrane region" description="Helical" evidence="7">
    <location>
        <begin position="391"/>
        <end position="414"/>
    </location>
</feature>
<feature type="compositionally biased region" description="Polar residues" evidence="6">
    <location>
        <begin position="435"/>
        <end position="445"/>
    </location>
</feature>
<dbReference type="Pfam" id="PF13641">
    <property type="entry name" value="Glyco_tranf_2_3"/>
    <property type="match status" value="1"/>
</dbReference>
<proteinExistence type="predicted"/>
<keyword evidence="11" id="KW-1185">Reference proteome</keyword>
<accession>A0A1H1LDB4</accession>
<organism evidence="9 10">
    <name type="scientific">Agromyces flavus</name>
    <dbReference type="NCBI Taxonomy" id="589382"/>
    <lineage>
        <taxon>Bacteria</taxon>
        <taxon>Bacillati</taxon>
        <taxon>Actinomycetota</taxon>
        <taxon>Actinomycetes</taxon>
        <taxon>Micrococcales</taxon>
        <taxon>Microbacteriaceae</taxon>
        <taxon>Agromyces</taxon>
    </lineage>
</organism>
<keyword evidence="7" id="KW-0812">Transmembrane</keyword>
<feature type="compositionally biased region" description="Basic and acidic residues" evidence="6">
    <location>
        <begin position="448"/>
        <end position="458"/>
    </location>
</feature>
<evidence type="ECO:0000256" key="4">
    <source>
        <dbReference type="ARBA" id="ARBA00022679"/>
    </source>
</evidence>
<dbReference type="Proteomes" id="UP000893823">
    <property type="component" value="Unassembled WGS sequence"/>
</dbReference>
<feature type="transmembrane region" description="Helical" evidence="7">
    <location>
        <begin position="47"/>
        <end position="66"/>
    </location>
</feature>
<reference evidence="8" key="3">
    <citation type="submission" date="2022-06" db="EMBL/GenBank/DDBJ databases">
        <title>Genomic Encyclopedia of Type Strains, Phase III (KMG-III): the genomes of soil and plant-associated and newly described type strains.</title>
        <authorList>
            <person name="Whitman W."/>
        </authorList>
    </citation>
    <scope>NUCLEOTIDE SEQUENCE</scope>
    <source>
        <strain evidence="8">CPCC 202695</strain>
    </source>
</reference>
<dbReference type="GO" id="GO:0030213">
    <property type="term" value="P:hyaluronan biosynthetic process"/>
    <property type="evidence" value="ECO:0007669"/>
    <property type="project" value="TreeGrafter"/>
</dbReference>
<reference evidence="9" key="2">
    <citation type="submission" date="2016-10" db="EMBL/GenBank/DDBJ databases">
        <authorList>
            <person name="de Groot N.N."/>
        </authorList>
    </citation>
    <scope>NUCLEOTIDE SEQUENCE [LARGE SCALE GENOMIC DNA]</scope>
    <source>
        <strain evidence="9">CPCC 202695</strain>
    </source>
</reference>
<dbReference type="GO" id="GO:0005886">
    <property type="term" value="C:plasma membrane"/>
    <property type="evidence" value="ECO:0007669"/>
    <property type="project" value="UniProtKB-SubCell"/>
</dbReference>
<dbReference type="SUPFAM" id="SSF53448">
    <property type="entry name" value="Nucleotide-diphospho-sugar transferases"/>
    <property type="match status" value="1"/>
</dbReference>
<keyword evidence="4 9" id="KW-0808">Transferase</keyword>
<reference evidence="10" key="1">
    <citation type="submission" date="2016-10" db="EMBL/GenBank/DDBJ databases">
        <authorList>
            <person name="Varghese N."/>
            <person name="Submissions S."/>
        </authorList>
    </citation>
    <scope>NUCLEOTIDE SEQUENCE [LARGE SCALE GENOMIC DNA]</scope>
    <source>
        <strain evidence="10">CPCC 202695</strain>
    </source>
</reference>
<keyword evidence="7" id="KW-1133">Transmembrane helix</keyword>
<dbReference type="EMBL" id="SODL02000002">
    <property type="protein sequence ID" value="MCP2367506.1"/>
    <property type="molecule type" value="Genomic_DNA"/>
</dbReference>
<dbReference type="PANTHER" id="PTHR22913">
    <property type="entry name" value="HYALURONAN SYNTHASE"/>
    <property type="match status" value="1"/>
</dbReference>
<evidence type="ECO:0000313" key="8">
    <source>
        <dbReference type="EMBL" id="MCP2367506.1"/>
    </source>
</evidence>
<gene>
    <name evidence="8" type="ORF">BCL57_001660</name>
    <name evidence="9" type="ORF">SAMN04489721_0071</name>
</gene>
<evidence type="ECO:0000256" key="5">
    <source>
        <dbReference type="ARBA" id="ARBA00023136"/>
    </source>
</evidence>
<evidence type="ECO:0000256" key="1">
    <source>
        <dbReference type="ARBA" id="ARBA00004236"/>
    </source>
</evidence>
<dbReference type="InterPro" id="IPR029044">
    <property type="entry name" value="Nucleotide-diphossugar_trans"/>
</dbReference>
<feature type="region of interest" description="Disordered" evidence="6">
    <location>
        <begin position="428"/>
        <end position="458"/>
    </location>
</feature>
<keyword evidence="3" id="KW-0328">Glycosyltransferase</keyword>
<dbReference type="Proteomes" id="UP000199482">
    <property type="component" value="Chromosome I"/>
</dbReference>
<evidence type="ECO:0000313" key="10">
    <source>
        <dbReference type="Proteomes" id="UP000199482"/>
    </source>
</evidence>
<dbReference type="STRING" id="589382.SAMN04489721_0071"/>
<dbReference type="AlphaFoldDB" id="A0A1H1LDB4"/>
<sequence>MTMTDDGVISASGQPGGPTLVDAVLSWFEQILSTIDWAAIEDFFGAISPYFPVAIAGTIVWGLWVYRFVLSRRARPIVTDHRASTSVVVPSFHEDPGILMECLDSWRAQSPDEIIVVLDVADLEAYDRIVALGDDRVRPILFHHVGKRSALGAGIRLAKYELLVLTDSDTRWQPGLLRNVQMPFADPDVGGVGTHQNVYQRETSVWRRIADWLVNLRYYDYVPAMGRAGAVPCLSGRTAVYRRIAVLPVLEQLENEFFLGRRCIAGDDGRLTWLVIASGWKTVHQSSARALSMFPDTMRAFVKQRVRWSRNSYRCYLTAVGKGWLWRVPFVTQVTVLQILLTPVTMGMTLFYLLFARLEPTALGVTAAAAWLLLGRGIRGFSHLRRNPRDLLILPLLALTVIFIALPIKLLAFVTMNKQGWLTRRAGQVGGDGQASDSLDASPETSVDEPRVREEVAA</sequence>
<dbReference type="RefSeq" id="WP_229724476.1">
    <property type="nucleotide sequence ID" value="NZ_BMDN01000002.1"/>
</dbReference>
<keyword evidence="5 7" id="KW-0472">Membrane</keyword>
<dbReference type="EMBL" id="LT629755">
    <property type="protein sequence ID" value="SDR71839.1"/>
    <property type="molecule type" value="Genomic_DNA"/>
</dbReference>